<evidence type="ECO:0000313" key="7">
    <source>
        <dbReference type="EMBL" id="ADU33274.1"/>
    </source>
</evidence>
<proteinExistence type="evidence at transcript level"/>
<dbReference type="InterPro" id="IPR001547">
    <property type="entry name" value="Glyco_hydro_5"/>
</dbReference>
<accession>E7CIR2</accession>
<dbReference type="Gene3D" id="3.20.20.80">
    <property type="entry name" value="Glycosidases"/>
    <property type="match status" value="1"/>
</dbReference>
<evidence type="ECO:0000256" key="5">
    <source>
        <dbReference type="SAM" id="SignalP"/>
    </source>
</evidence>
<keyword evidence="5" id="KW-0732">Signal</keyword>
<reference evidence="7" key="1">
    <citation type="journal article" date="2010" name="PLoS ONE">
        <title>Diversity of beetle genes encoding novel plant cell wall degrading enzymes.</title>
        <authorList>
            <person name="Pauchet Y."/>
            <person name="Wilkinson P."/>
            <person name="Chauhan R."/>
            <person name="Ffrench-Constant R.H."/>
        </authorList>
    </citation>
    <scope>NUCLEOTIDE SEQUENCE</scope>
    <source>
        <tissue evidence="7">Whole larvae</tissue>
    </source>
</reference>
<feature type="domain" description="Glycoside hydrolase family 5" evidence="6">
    <location>
        <begin position="62"/>
        <end position="250"/>
    </location>
</feature>
<name>E7CIR2_CALMS</name>
<dbReference type="GO" id="GO:0004553">
    <property type="term" value="F:hydrolase activity, hydrolyzing O-glycosyl compounds"/>
    <property type="evidence" value="ECO:0007669"/>
    <property type="project" value="InterPro"/>
</dbReference>
<protein>
    <submittedName>
        <fullName evidence="7">Glycoside hydrolase family protein 5</fullName>
    </submittedName>
</protein>
<gene>
    <name evidence="7" type="primary">GH5-4</name>
</gene>
<sequence length="374" mass="42002">MKIGSALLLVVLCLHSIDAFLRVQDKKLFYNNDQVFLSGANIAWFNFARDFGSGAYDYVKPRFEQAIDEISNAGGNVIRVWVHIDGQWSPKWDANGFATGEDTPSLINELGQLLDHAAQRNVFVIFTLWDLNVTPRQMLHLYSQPDRLQSYLDKVLKPLVAALKDKPALAAWEVVNEPLASITETQRDINPCFDTTHLKYSGAGWSGAHLLLKDILRFINWHADAIKFVDPKALCTIGGAGEWLTTNVSPVTRDHYTDACLIAAGGRQLGTLDMVMVHTYTFQGRFVSDTCPFKKRFLDYHTTKPMVIEEFSTACNECHDAVANYRYLYDSGYSGALAFQYNGPGQCVDDHPVMFAGMSAIRNLNYNGRIDIRL</sequence>
<evidence type="ECO:0000256" key="4">
    <source>
        <dbReference type="RuleBase" id="RU361153"/>
    </source>
</evidence>
<organism evidence="7">
    <name type="scientific">Callosobruchus maculatus</name>
    <name type="common">Southern cowpea weevil</name>
    <name type="synonym">Pulse bruchid</name>
    <dbReference type="NCBI Taxonomy" id="64391"/>
    <lineage>
        <taxon>Eukaryota</taxon>
        <taxon>Metazoa</taxon>
        <taxon>Ecdysozoa</taxon>
        <taxon>Arthropoda</taxon>
        <taxon>Hexapoda</taxon>
        <taxon>Insecta</taxon>
        <taxon>Pterygota</taxon>
        <taxon>Neoptera</taxon>
        <taxon>Endopterygota</taxon>
        <taxon>Coleoptera</taxon>
        <taxon>Polyphaga</taxon>
        <taxon>Cucujiformia</taxon>
        <taxon>Chrysomeloidea</taxon>
        <taxon>Chrysomelidae</taxon>
        <taxon>Bruchinae</taxon>
        <taxon>Bruchini</taxon>
        <taxon>Callosobruchus</taxon>
    </lineage>
</organism>
<feature type="chain" id="PRO_5003216329" evidence="5">
    <location>
        <begin position="20"/>
        <end position="374"/>
    </location>
</feature>
<evidence type="ECO:0000259" key="6">
    <source>
        <dbReference type="Pfam" id="PF00150"/>
    </source>
</evidence>
<comment type="similarity">
    <text evidence="1 4">Belongs to the glycosyl hydrolase 5 (cellulase A) family.</text>
</comment>
<dbReference type="EMBL" id="HM175769">
    <property type="protein sequence ID" value="ADU33274.1"/>
    <property type="molecule type" value="mRNA"/>
</dbReference>
<keyword evidence="3 4" id="KW-0326">Glycosidase</keyword>
<dbReference type="GO" id="GO:0000272">
    <property type="term" value="P:polysaccharide catabolic process"/>
    <property type="evidence" value="ECO:0007669"/>
    <property type="project" value="InterPro"/>
</dbReference>
<dbReference type="PANTHER" id="PTHR37398:SF3">
    <property type="entry name" value="GLYCOSIDE HYDROLASE FAMILY 5 DOMAIN-CONTAINING PROTEIN"/>
    <property type="match status" value="1"/>
</dbReference>
<dbReference type="Pfam" id="PF00150">
    <property type="entry name" value="Cellulase"/>
    <property type="match status" value="1"/>
</dbReference>
<dbReference type="AlphaFoldDB" id="E7CIR2"/>
<feature type="signal peptide" evidence="5">
    <location>
        <begin position="1"/>
        <end position="19"/>
    </location>
</feature>
<dbReference type="PANTHER" id="PTHR37398">
    <property type="entry name" value="ENDO-BETA-1,4-MANNANASE"/>
    <property type="match status" value="1"/>
</dbReference>
<evidence type="ECO:0000256" key="2">
    <source>
        <dbReference type="ARBA" id="ARBA00022801"/>
    </source>
</evidence>
<evidence type="ECO:0000256" key="1">
    <source>
        <dbReference type="ARBA" id="ARBA00005641"/>
    </source>
</evidence>
<dbReference type="InterPro" id="IPR017853">
    <property type="entry name" value="GH"/>
</dbReference>
<keyword evidence="2 4" id="KW-0378">Hydrolase</keyword>
<evidence type="ECO:0000256" key="3">
    <source>
        <dbReference type="ARBA" id="ARBA00023295"/>
    </source>
</evidence>
<dbReference type="SUPFAM" id="SSF51445">
    <property type="entry name" value="(Trans)glycosidases"/>
    <property type="match status" value="1"/>
</dbReference>